<protein>
    <submittedName>
        <fullName evidence="1">Uncharacterized protein</fullName>
    </submittedName>
</protein>
<accession>A0A1C4C1Y1</accession>
<evidence type="ECO:0000313" key="1">
    <source>
        <dbReference type="EMBL" id="SCC12973.1"/>
    </source>
</evidence>
<dbReference type="EMBL" id="FMAY01000006">
    <property type="protein sequence ID" value="SCC12973.1"/>
    <property type="molecule type" value="Genomic_DNA"/>
</dbReference>
<dbReference type="Proteomes" id="UP000198975">
    <property type="component" value="Unassembled WGS sequence"/>
</dbReference>
<organism evidence="1 2">
    <name type="scientific">Kosakonia oryzendophytica</name>
    <dbReference type="NCBI Taxonomy" id="1005665"/>
    <lineage>
        <taxon>Bacteria</taxon>
        <taxon>Pseudomonadati</taxon>
        <taxon>Pseudomonadota</taxon>
        <taxon>Gammaproteobacteria</taxon>
        <taxon>Enterobacterales</taxon>
        <taxon>Enterobacteriaceae</taxon>
        <taxon>Kosakonia</taxon>
    </lineage>
</organism>
<dbReference type="RefSeq" id="WP_088238329.1">
    <property type="nucleotide sequence ID" value="NZ_FMAY01000006.1"/>
</dbReference>
<keyword evidence="2" id="KW-1185">Reference proteome</keyword>
<name>A0A1C4C1Y1_9ENTR</name>
<evidence type="ECO:0000313" key="2">
    <source>
        <dbReference type="Proteomes" id="UP000198975"/>
    </source>
</evidence>
<dbReference type="AlphaFoldDB" id="A0A1C4C1Y1"/>
<sequence>MEHDEQVVKAVARALFDDNAVRYQQALTRPVNSDSDVYGRARNALASLTVEQQHDVLRFIQMAMADSASVIFGMLDGSHFPQGIDGDFAVHYQDAEIQGSLQDIWIEQAEQRGIYR</sequence>
<proteinExistence type="predicted"/>
<reference evidence="2" key="1">
    <citation type="submission" date="2016-08" db="EMBL/GenBank/DDBJ databases">
        <authorList>
            <person name="Varghese N."/>
            <person name="Submissions Spin"/>
        </authorList>
    </citation>
    <scope>NUCLEOTIDE SEQUENCE [LARGE SCALE GENOMIC DNA]</scope>
    <source>
        <strain evidence="2">REICA_082</strain>
    </source>
</reference>
<dbReference type="OrthoDB" id="6700098at2"/>
<gene>
    <name evidence="1" type="ORF">GA0061071_106176</name>
</gene>